<sequence>MRIALARFNKGSLKPAPSTQPMPRRLADLLPSRKTLLNTTIWRRAVAAPF</sequence>
<keyword evidence="2" id="KW-1185">Reference proteome</keyword>
<gene>
    <name evidence="1" type="ORF">GCWU000324_02215</name>
</gene>
<proteinExistence type="predicted"/>
<dbReference type="AlphaFoldDB" id="C4GJJ2"/>
<evidence type="ECO:0000313" key="1">
    <source>
        <dbReference type="EMBL" id="EEP67964.1"/>
    </source>
</evidence>
<dbReference type="Proteomes" id="UP000003009">
    <property type="component" value="Unassembled WGS sequence"/>
</dbReference>
<dbReference type="HOGENOM" id="CLU_3118785_0_0_4"/>
<evidence type="ECO:0000313" key="2">
    <source>
        <dbReference type="Proteomes" id="UP000003009"/>
    </source>
</evidence>
<organism evidence="1 2">
    <name type="scientific">Kingella oralis ATCC 51147</name>
    <dbReference type="NCBI Taxonomy" id="629741"/>
    <lineage>
        <taxon>Bacteria</taxon>
        <taxon>Pseudomonadati</taxon>
        <taxon>Pseudomonadota</taxon>
        <taxon>Betaproteobacteria</taxon>
        <taxon>Neisseriales</taxon>
        <taxon>Neisseriaceae</taxon>
        <taxon>Kingella</taxon>
    </lineage>
</organism>
<accession>C4GJJ2</accession>
<reference evidence="1" key="1">
    <citation type="submission" date="2009-04" db="EMBL/GenBank/DDBJ databases">
        <authorList>
            <person name="Weinstock G."/>
            <person name="Sodergren E."/>
            <person name="Clifton S."/>
            <person name="Fulton L."/>
            <person name="Fulton B."/>
            <person name="Courtney L."/>
            <person name="Fronick C."/>
            <person name="Harrison M."/>
            <person name="Strong C."/>
            <person name="Farmer C."/>
            <person name="Delahaunty K."/>
            <person name="Markovic C."/>
            <person name="Hall O."/>
            <person name="Minx P."/>
            <person name="Tomlinson C."/>
            <person name="Mitreva M."/>
            <person name="Nelson J."/>
            <person name="Hou S."/>
            <person name="Wollam A."/>
            <person name="Pepin K.H."/>
            <person name="Johnson M."/>
            <person name="Bhonagiri V."/>
            <person name="Nash W.E."/>
            <person name="Warren W."/>
            <person name="Chinwalla A."/>
            <person name="Mardis E.R."/>
            <person name="Wilson R.K."/>
        </authorList>
    </citation>
    <scope>NUCLEOTIDE SEQUENCE [LARGE SCALE GENOMIC DNA]</scope>
    <source>
        <strain evidence="1">ATCC 51147</strain>
    </source>
</reference>
<comment type="caution">
    <text evidence="1">The sequence shown here is derived from an EMBL/GenBank/DDBJ whole genome shotgun (WGS) entry which is preliminary data.</text>
</comment>
<protein>
    <submittedName>
        <fullName evidence="1">Uncharacterized protein</fullName>
    </submittedName>
</protein>
<dbReference type="EMBL" id="ACJW02000003">
    <property type="protein sequence ID" value="EEP67964.1"/>
    <property type="molecule type" value="Genomic_DNA"/>
</dbReference>
<name>C4GJJ2_9NEIS</name>